<accession>F2KS17</accession>
<keyword evidence="2" id="KW-1185">Reference proteome</keyword>
<sequence>MDLLKPFGEIDVLSLYGRIAPYLRDFLKGKEIASKTYVPKAKVPYFLNRAGKLGELWIEDFDYIDEEFLKLRARYHLSEVKNRLNERQVLLWRYFVPRKYSEFFYATNGEGEGKPIERIFIDIDRTNMPAEKSLEVTRLLIEIMEEQRRTDNEFNELVESIAVYWTGSSFHVYCFLSRPQPPEFYEEKVQYHSKGALFKSWTDVWVRQIKQKVSFKVAGGHEKKEDHIIIDPSQTPSGKLARVPLGCLHMKDFEPDGVSVPLSESMLYDDGIVEWLRSLTPEYVVKHAESFAGYLWGL</sequence>
<dbReference type="GeneID" id="10393947"/>
<evidence type="ECO:0000313" key="1">
    <source>
        <dbReference type="EMBL" id="AEA46858.1"/>
    </source>
</evidence>
<dbReference type="AlphaFoldDB" id="F2KS17"/>
<dbReference type="KEGG" id="ave:Arcve_0844"/>
<dbReference type="eggNOG" id="arCOG12542">
    <property type="taxonomic scope" value="Archaea"/>
</dbReference>
<evidence type="ECO:0000313" key="2">
    <source>
        <dbReference type="Proteomes" id="UP000008136"/>
    </source>
</evidence>
<proteinExistence type="predicted"/>
<dbReference type="STRING" id="693661.Arcve_0844"/>
<dbReference type="RefSeq" id="WP_013683530.1">
    <property type="nucleotide sequence ID" value="NC_015320.1"/>
</dbReference>
<organism evidence="1 2">
    <name type="scientific">Archaeoglobus veneficus (strain DSM 11195 / SNP6)</name>
    <dbReference type="NCBI Taxonomy" id="693661"/>
    <lineage>
        <taxon>Archaea</taxon>
        <taxon>Methanobacteriati</taxon>
        <taxon>Methanobacteriota</taxon>
        <taxon>Archaeoglobi</taxon>
        <taxon>Archaeoglobales</taxon>
        <taxon>Archaeoglobaceae</taxon>
        <taxon>Archaeoglobus</taxon>
    </lineage>
</organism>
<dbReference type="OrthoDB" id="358460at2157"/>
<dbReference type="Proteomes" id="UP000008136">
    <property type="component" value="Chromosome"/>
</dbReference>
<gene>
    <name evidence="1" type="ordered locus">Arcve_0844</name>
</gene>
<evidence type="ECO:0008006" key="3">
    <source>
        <dbReference type="Google" id="ProtNLM"/>
    </source>
</evidence>
<dbReference type="HOGENOM" id="CLU_935689_0_0_2"/>
<reference evidence="1 2" key="1">
    <citation type="submission" date="2011-03" db="EMBL/GenBank/DDBJ databases">
        <title>The complete genome of Archaeoglobus veneficus SNP6.</title>
        <authorList>
            <consortium name="US DOE Joint Genome Institute (JGI-PGF)"/>
            <person name="Lucas S."/>
            <person name="Copeland A."/>
            <person name="Lapidus A."/>
            <person name="Bruce D."/>
            <person name="Goodwin L."/>
            <person name="Pitluck S."/>
            <person name="Kyrpides N."/>
            <person name="Mavromatis K."/>
            <person name="Pagani I."/>
            <person name="Ivanova N."/>
            <person name="Mikhailova N."/>
            <person name="Lu M."/>
            <person name="Detter J.C."/>
            <person name="Tapia R."/>
            <person name="Han C."/>
            <person name="Land M."/>
            <person name="Hauser L."/>
            <person name="Markowitz V."/>
            <person name="Cheng J.-F."/>
            <person name="Hugenholtz P."/>
            <person name="Woyke T."/>
            <person name="Wu D."/>
            <person name="Spring S."/>
            <person name="Brambilla E."/>
            <person name="Klenk H.-P."/>
            <person name="Eisen J.A."/>
        </authorList>
    </citation>
    <scope>NUCLEOTIDE SEQUENCE [LARGE SCALE GENOMIC DNA]</scope>
    <source>
        <strain evidence="2">SNP6</strain>
    </source>
</reference>
<name>F2KS17_ARCVS</name>
<dbReference type="EMBL" id="CP002588">
    <property type="protein sequence ID" value="AEA46858.1"/>
    <property type="molecule type" value="Genomic_DNA"/>
</dbReference>
<dbReference type="Gene3D" id="3.90.920.10">
    <property type="entry name" value="DNA primase, PRIM domain"/>
    <property type="match status" value="1"/>
</dbReference>
<protein>
    <recommendedName>
        <fullName evidence="3">DNA primase small subunit PriS</fullName>
    </recommendedName>
</protein>